<evidence type="ECO:0000313" key="2">
    <source>
        <dbReference type="Proteomes" id="UP000186922"/>
    </source>
</evidence>
<dbReference type="AlphaFoldDB" id="A0A1D1VIM7"/>
<comment type="caution">
    <text evidence="1">The sequence shown here is derived from an EMBL/GenBank/DDBJ whole genome shotgun (WGS) entry which is preliminary data.</text>
</comment>
<reference evidence="1 2" key="1">
    <citation type="journal article" date="2016" name="Nat. Commun.">
        <title>Extremotolerant tardigrade genome and improved radiotolerance of human cultured cells by tardigrade-unique protein.</title>
        <authorList>
            <person name="Hashimoto T."/>
            <person name="Horikawa D.D."/>
            <person name="Saito Y."/>
            <person name="Kuwahara H."/>
            <person name="Kozuka-Hata H."/>
            <person name="Shin-I T."/>
            <person name="Minakuchi Y."/>
            <person name="Ohishi K."/>
            <person name="Motoyama A."/>
            <person name="Aizu T."/>
            <person name="Enomoto A."/>
            <person name="Kondo K."/>
            <person name="Tanaka S."/>
            <person name="Hara Y."/>
            <person name="Koshikawa S."/>
            <person name="Sagara H."/>
            <person name="Miura T."/>
            <person name="Yokobori S."/>
            <person name="Miyagawa K."/>
            <person name="Suzuki Y."/>
            <person name="Kubo T."/>
            <person name="Oyama M."/>
            <person name="Kohara Y."/>
            <person name="Fujiyama A."/>
            <person name="Arakawa K."/>
            <person name="Katayama T."/>
            <person name="Toyoda A."/>
            <person name="Kunieda T."/>
        </authorList>
    </citation>
    <scope>NUCLEOTIDE SEQUENCE [LARGE SCALE GENOMIC DNA]</scope>
    <source>
        <strain evidence="1 2">YOKOZUNA-1</strain>
    </source>
</reference>
<dbReference type="Proteomes" id="UP000186922">
    <property type="component" value="Unassembled WGS sequence"/>
</dbReference>
<accession>A0A1D1VIM7</accession>
<sequence length="430" mass="47942">MSKLRIPRSSYDAKVSYILRKRHALIKKRVNIGLCVEYCSINQPYETTPVEIADWCTSVVDFFKTVQTKVFAKDTAKVKEDILLLSSGLLKVQGSIVRMLAEKIEQLPVQIEDGIRNATKQAAQEAQSTFRTTAVKNTFADMVKINPNVLILKPVDGEEQNGHRKSNRELTELGSKVKTALGLESNQVELAGIRSTANNGAVYEFATREDRHKAKTALENCCATTKYTVSRPRKPQVVVKFVPQDVTETEVLTAVSDCPGVESDEYSSRKLEIAIEKVDTRNLLEVATASRRDSKKFLNHVRSSVDKKLLPPISDIDGNLHYDDAQRAIPLYSAFINVMLPCIGHCAQRPAMLSYSDSDAVWPSITEDEVLQAVNSLDSKKSNGPFKVTVALLHRTADEEVQEVLDTNWTESSCLVYPPSSTWLFTLMAD</sequence>
<dbReference type="EMBL" id="BDGG01000007">
    <property type="protein sequence ID" value="GAV01495.1"/>
    <property type="molecule type" value="Genomic_DNA"/>
</dbReference>
<gene>
    <name evidence="1" type="primary">RvY_12200-1</name>
    <name evidence="1" type="synonym">RvY_12200.1</name>
    <name evidence="1" type="ORF">RvY_12200</name>
</gene>
<evidence type="ECO:0000313" key="1">
    <source>
        <dbReference type="EMBL" id="GAV01495.1"/>
    </source>
</evidence>
<proteinExistence type="predicted"/>
<protein>
    <submittedName>
        <fullName evidence="1">Uncharacterized protein</fullName>
    </submittedName>
</protein>
<keyword evidence="2" id="KW-1185">Reference proteome</keyword>
<name>A0A1D1VIM7_RAMVA</name>
<organism evidence="1 2">
    <name type="scientific">Ramazzottius varieornatus</name>
    <name type="common">Water bear</name>
    <name type="synonym">Tardigrade</name>
    <dbReference type="NCBI Taxonomy" id="947166"/>
    <lineage>
        <taxon>Eukaryota</taxon>
        <taxon>Metazoa</taxon>
        <taxon>Ecdysozoa</taxon>
        <taxon>Tardigrada</taxon>
        <taxon>Eutardigrada</taxon>
        <taxon>Parachela</taxon>
        <taxon>Hypsibioidea</taxon>
        <taxon>Ramazzottiidae</taxon>
        <taxon>Ramazzottius</taxon>
    </lineage>
</organism>